<evidence type="ECO:0000313" key="3">
    <source>
        <dbReference type="Proteomes" id="UP000295724"/>
    </source>
</evidence>
<protein>
    <submittedName>
        <fullName evidence="2">Uncharacterized protein DUF1800</fullName>
    </submittedName>
</protein>
<dbReference type="InterPro" id="IPR014917">
    <property type="entry name" value="DUF1800"/>
</dbReference>
<dbReference type="AlphaFoldDB" id="A0A4V3DI39"/>
<dbReference type="Pfam" id="PF08811">
    <property type="entry name" value="DUF1800"/>
    <property type="match status" value="1"/>
</dbReference>
<sequence length="598" mass="68619">MNIYQKKYPDPSHVKKAPKSISANEKYKKPNIFSKSPIALSRPPLLKGGSITPANLTHRIMCKMAFGPNNADLNHIQGLPGATEMDRVLAYIDEQLEPQNIDDSVVDTMLTQGFETFNKTQQQFFQEHVHIPGGEDIPWDVHIQPGRETIYAAFIRGINSKRQLLEMMADFWHNHFNVYMDGDNIQPMFVHYDRDVIRPQALGNFRTMLYEVTRSNCMLSYLGNGVNEQSAPNENYARELLELHTISAQNYYGHMAWQDVPTDGQGRRLGYVEADVLELARALTGWSFSGASWQDYQYLYDDPPIDLTLAPTGLFMFRPDWHDQGVKRVMGTDFFYDANDPEKDVNDILDMLAEHPATAQFLAFKLCRRFIADEPSQSTVDLVANSLHQNWQSPDQIKLAMEVLLKSADFLNSWGDKIKRPFEKTISALRQIEYTFSFSPTEEYSGWHHWGFQDSGQPPFGWTSPNGYPDIKSHWLGASSTMSTWKFIQWTSRFRDGNNNDTPFNQILQITNDALTVNERTANGIVNYWYEKACGIVPDANSQDKLAEFMSYDDFENPVGNDRNTPIDINTNNWPAYNQERLYAVVSTLFLTAEFSYR</sequence>
<reference evidence="2 3" key="1">
    <citation type="submission" date="2019-03" db="EMBL/GenBank/DDBJ databases">
        <title>Genomic Encyclopedia of Type Strains, Phase IV (KMG-IV): sequencing the most valuable type-strain genomes for metagenomic binning, comparative biology and taxonomic classification.</title>
        <authorList>
            <person name="Goeker M."/>
        </authorList>
    </citation>
    <scope>NUCLEOTIDE SEQUENCE [LARGE SCALE GENOMIC DNA]</scope>
    <source>
        <strain evidence="2 3">DSM 25488</strain>
    </source>
</reference>
<comment type="caution">
    <text evidence="2">The sequence shown here is derived from an EMBL/GenBank/DDBJ whole genome shotgun (WGS) entry which is preliminary data.</text>
</comment>
<evidence type="ECO:0000256" key="1">
    <source>
        <dbReference type="SAM" id="MobiDB-lite"/>
    </source>
</evidence>
<dbReference type="RefSeq" id="WP_099018464.1">
    <property type="nucleotide sequence ID" value="NZ_NIHB01000001.1"/>
</dbReference>
<organism evidence="2 3">
    <name type="scientific">Marinicella litoralis</name>
    <dbReference type="NCBI Taxonomy" id="644220"/>
    <lineage>
        <taxon>Bacteria</taxon>
        <taxon>Pseudomonadati</taxon>
        <taxon>Pseudomonadota</taxon>
        <taxon>Gammaproteobacteria</taxon>
        <taxon>Lysobacterales</taxon>
        <taxon>Marinicellaceae</taxon>
        <taxon>Marinicella</taxon>
    </lineage>
</organism>
<feature type="region of interest" description="Disordered" evidence="1">
    <location>
        <begin position="1"/>
        <end position="21"/>
    </location>
</feature>
<gene>
    <name evidence="2" type="ORF">C8D91_1606</name>
</gene>
<proteinExistence type="predicted"/>
<evidence type="ECO:0000313" key="2">
    <source>
        <dbReference type="EMBL" id="TDR20631.1"/>
    </source>
</evidence>
<dbReference type="OrthoDB" id="9772295at2"/>
<accession>A0A4V3DI39</accession>
<dbReference type="EMBL" id="SNZB01000003">
    <property type="protein sequence ID" value="TDR20631.1"/>
    <property type="molecule type" value="Genomic_DNA"/>
</dbReference>
<name>A0A4V3DI39_9GAMM</name>
<keyword evidence="3" id="KW-1185">Reference proteome</keyword>
<dbReference type="Proteomes" id="UP000295724">
    <property type="component" value="Unassembled WGS sequence"/>
</dbReference>